<dbReference type="HOGENOM" id="CLU_2969582_0_0_10"/>
<organism evidence="2 3">
    <name type="scientific">Bacteroides cellulosilyticus DSM 14838</name>
    <dbReference type="NCBI Taxonomy" id="537012"/>
    <lineage>
        <taxon>Bacteria</taxon>
        <taxon>Pseudomonadati</taxon>
        <taxon>Bacteroidota</taxon>
        <taxon>Bacteroidia</taxon>
        <taxon>Bacteroidales</taxon>
        <taxon>Bacteroidaceae</taxon>
        <taxon>Bacteroides</taxon>
    </lineage>
</organism>
<dbReference type="Proteomes" id="UP000003711">
    <property type="component" value="Unassembled WGS sequence"/>
</dbReference>
<name>E2NJS5_9BACE</name>
<protein>
    <submittedName>
        <fullName evidence="2">Uncharacterized protein</fullName>
    </submittedName>
</protein>
<reference evidence="2 3" key="2">
    <citation type="submission" date="2009-01" db="EMBL/GenBank/DDBJ databases">
        <title>Draft genome sequence of Bacteroides cellulosilyticus (DSM 14838).</title>
        <authorList>
            <person name="Sudarsanam P."/>
            <person name="Ley R."/>
            <person name="Guruge J."/>
            <person name="Turnbaugh P.J."/>
            <person name="Mahowald M."/>
            <person name="Liep D."/>
            <person name="Gordon J."/>
        </authorList>
    </citation>
    <scope>NUCLEOTIDE SEQUENCE [LARGE SCALE GENOMIC DNA]</scope>
    <source>
        <strain evidence="2 3">DSM 14838</strain>
    </source>
</reference>
<dbReference type="EMBL" id="ACCH01000353">
    <property type="protein sequence ID" value="EEF87852.1"/>
    <property type="molecule type" value="Genomic_DNA"/>
</dbReference>
<reference evidence="2 3" key="1">
    <citation type="submission" date="2008-12" db="EMBL/GenBank/DDBJ databases">
        <authorList>
            <person name="Fulton L."/>
            <person name="Clifton S."/>
            <person name="Fulton B."/>
            <person name="Xu J."/>
            <person name="Minx P."/>
            <person name="Pepin K.H."/>
            <person name="Johnson M."/>
            <person name="Bhonagiri V."/>
            <person name="Nash W.E."/>
            <person name="Mardis E.R."/>
            <person name="Wilson R.K."/>
        </authorList>
    </citation>
    <scope>NUCLEOTIDE SEQUENCE [LARGE SCALE GENOMIC DNA]</scope>
    <source>
        <strain evidence="2 3">DSM 14838</strain>
    </source>
</reference>
<keyword evidence="1" id="KW-1133">Transmembrane helix</keyword>
<feature type="transmembrane region" description="Helical" evidence="1">
    <location>
        <begin position="13"/>
        <end position="33"/>
    </location>
</feature>
<gene>
    <name evidence="2" type="ORF">BACCELL_04564</name>
</gene>
<comment type="caution">
    <text evidence="2">The sequence shown here is derived from an EMBL/GenBank/DDBJ whole genome shotgun (WGS) entry which is preliminary data.</text>
</comment>
<dbReference type="AlphaFoldDB" id="E2NJS5"/>
<evidence type="ECO:0000256" key="1">
    <source>
        <dbReference type="SAM" id="Phobius"/>
    </source>
</evidence>
<keyword evidence="1" id="KW-0812">Transmembrane</keyword>
<accession>E2NJS5</accession>
<evidence type="ECO:0000313" key="2">
    <source>
        <dbReference type="EMBL" id="EEF87852.1"/>
    </source>
</evidence>
<sequence>MIRINLKTLYCKIIGIVYKNSLLFSFFSSFFIYHSRENRRDEQIVTIKNKSQQNQQPY</sequence>
<keyword evidence="1" id="KW-0472">Membrane</keyword>
<proteinExistence type="predicted"/>
<evidence type="ECO:0000313" key="3">
    <source>
        <dbReference type="Proteomes" id="UP000003711"/>
    </source>
</evidence>